<feature type="transmembrane region" description="Helical" evidence="1">
    <location>
        <begin position="72"/>
        <end position="92"/>
    </location>
</feature>
<protein>
    <submittedName>
        <fullName evidence="2">Uncharacterized protein</fullName>
    </submittedName>
</protein>
<sequence length="204" mass="23079">MMIYVLVLCGLASEAFRLSIAAGAIQANLTKRKIILLGGIFAAVQLVLFLLGMVCLWKWTDFLSVSENIDNIARIGSVIFTVLGFAMIFLGIREKRLEENCIHPWSVEGFAQYAFKHGLMFLCVGCAAIYCMGKIFWYGLEIFFDFISSFSFWFGLWILAGNQRMAENAHCDRMYLGCCSSVSVDNLKSIMKFHHDAKKNYLCL</sequence>
<dbReference type="EMBL" id="FRAH01000005">
    <property type="protein sequence ID" value="SHJ73745.1"/>
    <property type="molecule type" value="Genomic_DNA"/>
</dbReference>
<keyword evidence="1" id="KW-1133">Transmembrane helix</keyword>
<reference evidence="2 3" key="1">
    <citation type="submission" date="2016-11" db="EMBL/GenBank/DDBJ databases">
        <authorList>
            <person name="Jaros S."/>
            <person name="Januszkiewicz K."/>
            <person name="Wedrychowicz H."/>
        </authorList>
    </citation>
    <scope>NUCLEOTIDE SEQUENCE [LARGE SCALE GENOMIC DNA]</scope>
    <source>
        <strain evidence="2 3">DSM 14214</strain>
    </source>
</reference>
<feature type="transmembrane region" description="Helical" evidence="1">
    <location>
        <begin position="34"/>
        <end position="60"/>
    </location>
</feature>
<feature type="transmembrane region" description="Helical" evidence="1">
    <location>
        <begin position="142"/>
        <end position="160"/>
    </location>
</feature>
<feature type="transmembrane region" description="Helical" evidence="1">
    <location>
        <begin position="113"/>
        <end position="136"/>
    </location>
</feature>
<accession>A0A1M6LRF4</accession>
<dbReference type="AlphaFoldDB" id="A0A1M6LRF4"/>
<dbReference type="Proteomes" id="UP000183975">
    <property type="component" value="Unassembled WGS sequence"/>
</dbReference>
<keyword evidence="3" id="KW-1185">Reference proteome</keyword>
<name>A0A1M6LRF4_9FIRM</name>
<dbReference type="OrthoDB" id="9944930at2"/>
<proteinExistence type="predicted"/>
<organism evidence="2 3">
    <name type="scientific">Anaerotignum lactatifermentans DSM 14214</name>
    <dbReference type="NCBI Taxonomy" id="1121323"/>
    <lineage>
        <taxon>Bacteria</taxon>
        <taxon>Bacillati</taxon>
        <taxon>Bacillota</taxon>
        <taxon>Clostridia</taxon>
        <taxon>Lachnospirales</taxon>
        <taxon>Anaerotignaceae</taxon>
        <taxon>Anaerotignum</taxon>
    </lineage>
</organism>
<keyword evidence="1" id="KW-0472">Membrane</keyword>
<gene>
    <name evidence="2" type="ORF">SAMN02745138_00405</name>
</gene>
<evidence type="ECO:0000256" key="1">
    <source>
        <dbReference type="SAM" id="Phobius"/>
    </source>
</evidence>
<evidence type="ECO:0000313" key="2">
    <source>
        <dbReference type="EMBL" id="SHJ73745.1"/>
    </source>
</evidence>
<dbReference type="RefSeq" id="WP_143158923.1">
    <property type="nucleotide sequence ID" value="NZ_FRAH01000005.1"/>
</dbReference>
<keyword evidence="1" id="KW-0812">Transmembrane</keyword>
<evidence type="ECO:0000313" key="3">
    <source>
        <dbReference type="Proteomes" id="UP000183975"/>
    </source>
</evidence>